<proteinExistence type="predicted"/>
<name>A0A6C0LH53_9ZZZZ</name>
<feature type="coiled-coil region" evidence="1">
    <location>
        <begin position="96"/>
        <end position="123"/>
    </location>
</feature>
<keyword evidence="1" id="KW-0175">Coiled coil</keyword>
<dbReference type="AlphaFoldDB" id="A0A6C0LH53"/>
<protein>
    <submittedName>
        <fullName evidence="2">Uncharacterized protein</fullName>
    </submittedName>
</protein>
<evidence type="ECO:0000313" key="2">
    <source>
        <dbReference type="EMBL" id="QHU28884.1"/>
    </source>
</evidence>
<organism evidence="2">
    <name type="scientific">viral metagenome</name>
    <dbReference type="NCBI Taxonomy" id="1070528"/>
    <lineage>
        <taxon>unclassified sequences</taxon>
        <taxon>metagenomes</taxon>
        <taxon>organismal metagenomes</taxon>
    </lineage>
</organism>
<reference evidence="2" key="1">
    <citation type="journal article" date="2020" name="Nature">
        <title>Giant virus diversity and host interactions through global metagenomics.</title>
        <authorList>
            <person name="Schulz F."/>
            <person name="Roux S."/>
            <person name="Paez-Espino D."/>
            <person name="Jungbluth S."/>
            <person name="Walsh D.A."/>
            <person name="Denef V.J."/>
            <person name="McMahon K.D."/>
            <person name="Konstantinidis K.T."/>
            <person name="Eloe-Fadrosh E.A."/>
            <person name="Kyrpides N.C."/>
            <person name="Woyke T."/>
        </authorList>
    </citation>
    <scope>NUCLEOTIDE SEQUENCE</scope>
    <source>
        <strain evidence="2">GVMAG-M-3300027791-30</strain>
    </source>
</reference>
<accession>A0A6C0LH53</accession>
<sequence length="135" mass="16484">MNNFGNEFNKLPTELQNEIILKNTNYYQQKVANLLIELNSLQSIHSQKVRELQIIRSPYGEMWHLLNVHENKNRIYSYTQTENAYIQLNNYYKPLVLNLKKEIKQLNNNIQKKISDIDKNKKQYYYYYNKYRKIN</sequence>
<evidence type="ECO:0000256" key="1">
    <source>
        <dbReference type="SAM" id="Coils"/>
    </source>
</evidence>
<dbReference type="EMBL" id="MN740475">
    <property type="protein sequence ID" value="QHU28884.1"/>
    <property type="molecule type" value="Genomic_DNA"/>
</dbReference>